<dbReference type="PATRIC" id="fig|279058.17.peg.4850"/>
<dbReference type="EMBL" id="CP013235">
    <property type="protein sequence ID" value="AMP12158.1"/>
    <property type="molecule type" value="Genomic_DNA"/>
</dbReference>
<evidence type="ECO:0000313" key="1">
    <source>
        <dbReference type="EMBL" id="AMP12158.1"/>
    </source>
</evidence>
<accession>A0A127PWQ7</accession>
<organism evidence="1 2">
    <name type="scientific">Collimonas arenae</name>
    <dbReference type="NCBI Taxonomy" id="279058"/>
    <lineage>
        <taxon>Bacteria</taxon>
        <taxon>Pseudomonadati</taxon>
        <taxon>Pseudomonadota</taxon>
        <taxon>Betaproteobacteria</taxon>
        <taxon>Burkholderiales</taxon>
        <taxon>Oxalobacteraceae</taxon>
        <taxon>Collimonas</taxon>
    </lineage>
</organism>
<keyword evidence="2" id="KW-1185">Reference proteome</keyword>
<name>A0A127PWQ7_9BURK</name>
<proteinExistence type="predicted"/>
<dbReference type="AlphaFoldDB" id="A0A127PWQ7"/>
<gene>
    <name evidence="1" type="ORF">CAter282_4499</name>
</gene>
<protein>
    <submittedName>
        <fullName evidence="1">Uncharacterized protein</fullName>
    </submittedName>
</protein>
<evidence type="ECO:0000313" key="2">
    <source>
        <dbReference type="Proteomes" id="UP000071778"/>
    </source>
</evidence>
<dbReference type="Proteomes" id="UP000071778">
    <property type="component" value="Chromosome"/>
</dbReference>
<sequence>MFLPLLSVFQLCQKFTAASEPARQLFPGRLAATHFGGSPRCFALTVGA</sequence>
<reference evidence="1 2" key="1">
    <citation type="submission" date="2015-11" db="EMBL/GenBank/DDBJ databases">
        <title>Exploring the genomic traits of fungus-feeding bacterial genus Collimonas.</title>
        <authorList>
            <person name="Song C."/>
            <person name="Schmidt R."/>
            <person name="de Jager V."/>
            <person name="Krzyzanowska D."/>
            <person name="Jongedijk E."/>
            <person name="Cankar K."/>
            <person name="Beekwilder J."/>
            <person name="van Veen A."/>
            <person name="de Boer W."/>
            <person name="van Veen J.A."/>
            <person name="Garbeva P."/>
        </authorList>
    </citation>
    <scope>NUCLEOTIDE SEQUENCE [LARGE SCALE GENOMIC DNA]</scope>
    <source>
        <strain evidence="1 2">Ter282</strain>
    </source>
</reference>